<evidence type="ECO:0000256" key="8">
    <source>
        <dbReference type="ARBA" id="ARBA00093679"/>
    </source>
</evidence>
<dbReference type="EC" id="3.1.1.1" evidence="5"/>
<dbReference type="InterPro" id="IPR005645">
    <property type="entry name" value="FSH-like_dom"/>
</dbReference>
<dbReference type="GO" id="GO:0032526">
    <property type="term" value="P:response to retinoic acid"/>
    <property type="evidence" value="ECO:0007669"/>
    <property type="project" value="TreeGrafter"/>
</dbReference>
<evidence type="ECO:0000256" key="1">
    <source>
        <dbReference type="ARBA" id="ARBA00005863"/>
    </source>
</evidence>
<evidence type="ECO:0000256" key="7">
    <source>
        <dbReference type="ARBA" id="ARBA00093420"/>
    </source>
</evidence>
<comment type="function">
    <text evidence="7">Exhibits ester hydrolase activity with a strong preference for long-chain alkyl ester substrates and high selectivity against a variety of short, branched, and substituted esters. Is able to hydrolyze ester bonds within a wide range of p-nitrophenyl derivatives (C2-C14) in vitro, with a strong preference toward substrates of &gt;8 carbons.</text>
</comment>
<sequence length="218" mass="24003">MAAPSASARPVLRLLALHGYRQNERSFREKTGALRKILKGRAEIVHITAPLIIPEPGGDVIKDGNSDSSEEEPRGWWFSNPEDNSFNAMDNTEGCSGLDDSFQTVAKAFTELGPFNGILGFSQGAALVAMLCSLMQRGDVRFKFDFAVLVAGFKSRASEHEEYYQQPITVPSLHVYGETDRVIPDHMSQELVLHFEKPVTLTHAGGHFVPASAQQKKC</sequence>
<name>A0AAD1QYW6_PELCU</name>
<dbReference type="GO" id="GO:0005634">
    <property type="term" value="C:nucleus"/>
    <property type="evidence" value="ECO:0007669"/>
    <property type="project" value="TreeGrafter"/>
</dbReference>
<dbReference type="Proteomes" id="UP001295444">
    <property type="component" value="Chromosome 01"/>
</dbReference>
<evidence type="ECO:0000256" key="5">
    <source>
        <dbReference type="ARBA" id="ARBA00039155"/>
    </source>
</evidence>
<evidence type="ECO:0000259" key="9">
    <source>
        <dbReference type="Pfam" id="PF03959"/>
    </source>
</evidence>
<proteinExistence type="inferred from homology"/>
<keyword evidence="3" id="KW-0719">Serine esterase</keyword>
<gene>
    <name evidence="10" type="ORF">PECUL_23A039912</name>
</gene>
<dbReference type="InterPro" id="IPR029058">
    <property type="entry name" value="AB_hydrolase_fold"/>
</dbReference>
<dbReference type="PANTHER" id="PTHR48070:SF6">
    <property type="entry name" value="ESTERASE OVCA2"/>
    <property type="match status" value="1"/>
</dbReference>
<reference evidence="10" key="1">
    <citation type="submission" date="2022-03" db="EMBL/GenBank/DDBJ databases">
        <authorList>
            <person name="Alioto T."/>
            <person name="Alioto T."/>
            <person name="Gomez Garrido J."/>
        </authorList>
    </citation>
    <scope>NUCLEOTIDE SEQUENCE</scope>
</reference>
<dbReference type="GO" id="GO:0106435">
    <property type="term" value="F:carboxylesterase activity"/>
    <property type="evidence" value="ECO:0007669"/>
    <property type="project" value="UniProtKB-EC"/>
</dbReference>
<dbReference type="SUPFAM" id="SSF53474">
    <property type="entry name" value="alpha/beta-Hydrolases"/>
    <property type="match status" value="1"/>
</dbReference>
<feature type="domain" description="Serine hydrolase" evidence="9">
    <location>
        <begin position="12"/>
        <end position="216"/>
    </location>
</feature>
<keyword evidence="11" id="KW-1185">Reference proteome</keyword>
<evidence type="ECO:0000256" key="2">
    <source>
        <dbReference type="ARBA" id="ARBA00021974"/>
    </source>
</evidence>
<dbReference type="FunFam" id="3.40.50.1820:FF:000073">
    <property type="entry name" value="esterase OVCA2 isoform X6"/>
    <property type="match status" value="1"/>
</dbReference>
<dbReference type="AlphaFoldDB" id="A0AAD1QYW6"/>
<evidence type="ECO:0000256" key="6">
    <source>
        <dbReference type="ARBA" id="ARBA00051142"/>
    </source>
</evidence>
<protein>
    <recommendedName>
        <fullName evidence="2">Esterase OVCA2</fullName>
        <ecNumber evidence="5">3.1.1.1</ecNumber>
    </recommendedName>
    <alternativeName>
        <fullName evidence="8">OVCA2 serine hydrolase domain-containing protein</fullName>
    </alternativeName>
</protein>
<evidence type="ECO:0000313" key="10">
    <source>
        <dbReference type="EMBL" id="CAH2219952.1"/>
    </source>
</evidence>
<dbReference type="PANTHER" id="PTHR48070">
    <property type="entry name" value="ESTERASE OVCA2"/>
    <property type="match status" value="1"/>
</dbReference>
<accession>A0AAD1QYW6</accession>
<organism evidence="10 11">
    <name type="scientific">Pelobates cultripes</name>
    <name type="common">Western spadefoot toad</name>
    <dbReference type="NCBI Taxonomy" id="61616"/>
    <lineage>
        <taxon>Eukaryota</taxon>
        <taxon>Metazoa</taxon>
        <taxon>Chordata</taxon>
        <taxon>Craniata</taxon>
        <taxon>Vertebrata</taxon>
        <taxon>Euteleostomi</taxon>
        <taxon>Amphibia</taxon>
        <taxon>Batrachia</taxon>
        <taxon>Anura</taxon>
        <taxon>Pelobatoidea</taxon>
        <taxon>Pelobatidae</taxon>
        <taxon>Pelobates</taxon>
    </lineage>
</organism>
<comment type="similarity">
    <text evidence="1">Belongs to the LovG family.</text>
</comment>
<dbReference type="Pfam" id="PF03959">
    <property type="entry name" value="FSH1"/>
    <property type="match status" value="1"/>
</dbReference>
<evidence type="ECO:0000313" key="11">
    <source>
        <dbReference type="Proteomes" id="UP001295444"/>
    </source>
</evidence>
<evidence type="ECO:0000256" key="4">
    <source>
        <dbReference type="ARBA" id="ARBA00022801"/>
    </source>
</evidence>
<dbReference type="InterPro" id="IPR050593">
    <property type="entry name" value="LovG"/>
</dbReference>
<dbReference type="GO" id="GO:0005737">
    <property type="term" value="C:cytoplasm"/>
    <property type="evidence" value="ECO:0007669"/>
    <property type="project" value="TreeGrafter"/>
</dbReference>
<comment type="catalytic activity">
    <reaction evidence="6">
        <text>a carboxylic ester + H2O = an alcohol + a carboxylate + H(+)</text>
        <dbReference type="Rhea" id="RHEA:21164"/>
        <dbReference type="ChEBI" id="CHEBI:15377"/>
        <dbReference type="ChEBI" id="CHEBI:15378"/>
        <dbReference type="ChEBI" id="CHEBI:29067"/>
        <dbReference type="ChEBI" id="CHEBI:30879"/>
        <dbReference type="ChEBI" id="CHEBI:33308"/>
        <dbReference type="EC" id="3.1.1.1"/>
    </reaction>
</comment>
<keyword evidence="4" id="KW-0378">Hydrolase</keyword>
<dbReference type="Gene3D" id="3.40.50.1820">
    <property type="entry name" value="alpha/beta hydrolase"/>
    <property type="match status" value="1"/>
</dbReference>
<evidence type="ECO:0000256" key="3">
    <source>
        <dbReference type="ARBA" id="ARBA00022487"/>
    </source>
</evidence>
<dbReference type="EMBL" id="OW240912">
    <property type="protein sequence ID" value="CAH2219952.1"/>
    <property type="molecule type" value="Genomic_DNA"/>
</dbReference>